<dbReference type="SUPFAM" id="SSF52540">
    <property type="entry name" value="P-loop containing nucleoside triphosphate hydrolases"/>
    <property type="match status" value="1"/>
</dbReference>
<feature type="region of interest" description="Disordered" evidence="1">
    <location>
        <begin position="487"/>
        <end position="514"/>
    </location>
</feature>
<evidence type="ECO:0008006" key="4">
    <source>
        <dbReference type="Google" id="ProtNLM"/>
    </source>
</evidence>
<dbReference type="InterPro" id="IPR053137">
    <property type="entry name" value="NLR-like"/>
</dbReference>
<dbReference type="Gene3D" id="3.40.50.300">
    <property type="entry name" value="P-loop containing nucleotide triphosphate hydrolases"/>
    <property type="match status" value="1"/>
</dbReference>
<feature type="compositionally biased region" description="Basic and acidic residues" evidence="1">
    <location>
        <begin position="266"/>
        <end position="276"/>
    </location>
</feature>
<organism evidence="2 3">
    <name type="scientific">Orbilia javanica</name>
    <dbReference type="NCBI Taxonomy" id="47235"/>
    <lineage>
        <taxon>Eukaryota</taxon>
        <taxon>Fungi</taxon>
        <taxon>Dikarya</taxon>
        <taxon>Ascomycota</taxon>
        <taxon>Pezizomycotina</taxon>
        <taxon>Orbiliomycetes</taxon>
        <taxon>Orbiliales</taxon>
        <taxon>Orbiliaceae</taxon>
        <taxon>Orbilia</taxon>
    </lineage>
</organism>
<dbReference type="InterPro" id="IPR035994">
    <property type="entry name" value="Nucleoside_phosphorylase_sf"/>
</dbReference>
<feature type="region of interest" description="Disordered" evidence="1">
    <location>
        <begin position="756"/>
        <end position="775"/>
    </location>
</feature>
<dbReference type="PANTHER" id="PTHR46082">
    <property type="entry name" value="ATP/GTP-BINDING PROTEIN-RELATED"/>
    <property type="match status" value="1"/>
</dbReference>
<sequence>MATESEPIYVLANQCKELFSKYEPNTPLRNIDVLLRDYEERFLAWSAYMGVFADQSISLDCRLRDRADISDLVIGLLDVLANSLERLIIGDESSSDDSSQMHLDNIKIPESIDTEVSDGISKHEREMLDIVETSLVRLSRLGTMIRQSSQASREGRIKEFENESNLTVFENCAKSAINTLYQDCHGNLREQLIRSMVEIHASILYKRSHQQKLNVTRAAPAPSMPTIHEDFNTYTPHQPNIKISDTAGLSSHILPNTSVEIPTAGKGDRRYERPESRPSTLNSSLRQSVIQRKLRNAHMTESRCAASSIQLGSVTYPAPNPQGKDNRDFLLCRWCSEFHPATLFNDARKWSVHMDKDFEPYVCISERCANKERLPRYKTFKEWLAHMNGVHSMRWAQEIHKPTKWVCSIGHKTEFFGTAEALSHHAKEFHLDGFTEAELQAIVNYSYAQYPRDRRICPLCCRDLVSEKRRKEVPSITSKRLKLLGDGSDEATAVSTTQSVLSSQESRDNEGDESITELPETIMARHVASHLQVITFLTSRLMDCGEEGDSNEGDDNSHSNIKTDRLTINLPETWSSKLSGQSDINSYDEPDDIISSSPHPRQEDIELHIPDIQGGTIFTSDNLHLFTSKKDITLEPSEGSCIGLSGGSQLGKMEHNNTDYTIGLECDLQIEFWAVLHALDRIHRYQTGDEYALGEVGEHNVVVILLESMTAESANSFSSKFTGIKFILRVGTGSGAPNQNNDIRLGDIVISQPAGSSTGHARYHQPRTPSLTVPASAVSEPESPALAAAVLEIRSIGGVEIVTKILRTVSRIRDLDIVNLFAGPHERYDMLFEATYRHIEQFRSTALSCTECDTFYTIPRLKRKNGLCIHYGTIARGPWAVNEGLMRDYISIRTGALCLKVETIPREYSVPFLMIQGISDYADGHKIDGWIPDAALTAAAYAKELILRLPKDSDDDVGAAGTDQTSIEEQPAIEQRPIVKQQSAAEEKFDIREPTVIEEPTSAEKSDFSIPFDIPFPRNPNFIGREYELSRIHSYFTETLPNESVITTVSGSLGIGKSQLLIEYAYRHRNDYTAIFWVSAISTNATNTSFINIMQQIIFGPWGKLHKADPDLIYQELGVSHLRDGDDDIEIDNDSKEPRRSHEAVSNWLGLPGNNKWLIIFDDTDDWDTSDRIHYLRSHCGGGSGSILTAHRSPFTELLFEKRIPLGLLDSNSAARSILTRDNIAARDVSDEDDADILSRELGLIPFAIDQAICFMRETKTTIRQYLSYFRGWGRTEMELKMASHNPEPHLYRGLHPVLIALEISLSTVGSSSPEASILLTCSYLDPNNILEDFFDFGDGYTSGKSTADLPFQRLDSYSLIQRTSPGLFSIHPLASSWIRDRLDDVGLKAAMRTAISILGRALRKFDVTQHTPINRFAHSQELLIIHHLELMDRKLAPDFAHMFDRQPMIMQKDTVEFIEGFYNIALYFKRKSLADKAQRWLLQAVVYCYDTLKLDKGPKKSWANERVRDIQGDMDKALRSWRYQEAVRE</sequence>
<feature type="region of interest" description="Disordered" evidence="1">
    <location>
        <begin position="254"/>
        <end position="283"/>
    </location>
</feature>
<gene>
    <name evidence="2" type="ORF">TWF718_003410</name>
</gene>
<proteinExistence type="predicted"/>
<dbReference type="Proteomes" id="UP001313282">
    <property type="component" value="Unassembled WGS sequence"/>
</dbReference>
<keyword evidence="3" id="KW-1185">Reference proteome</keyword>
<evidence type="ECO:0000313" key="3">
    <source>
        <dbReference type="Proteomes" id="UP001313282"/>
    </source>
</evidence>
<dbReference type="PANTHER" id="PTHR46082:SF6">
    <property type="entry name" value="AAA+ ATPASE DOMAIN-CONTAINING PROTEIN-RELATED"/>
    <property type="match status" value="1"/>
</dbReference>
<comment type="caution">
    <text evidence="2">The sequence shown here is derived from an EMBL/GenBank/DDBJ whole genome shotgun (WGS) entry which is preliminary data.</text>
</comment>
<dbReference type="EMBL" id="JAVHNR010000012">
    <property type="protein sequence ID" value="KAK6329983.1"/>
    <property type="molecule type" value="Genomic_DNA"/>
</dbReference>
<accession>A0AAN8R7W0</accession>
<evidence type="ECO:0000256" key="1">
    <source>
        <dbReference type="SAM" id="MobiDB-lite"/>
    </source>
</evidence>
<feature type="compositionally biased region" description="Polar residues" evidence="1">
    <location>
        <begin position="493"/>
        <end position="504"/>
    </location>
</feature>
<dbReference type="InterPro" id="IPR027417">
    <property type="entry name" value="P-loop_NTPase"/>
</dbReference>
<dbReference type="Gene3D" id="3.40.50.1580">
    <property type="entry name" value="Nucleoside phosphorylase domain"/>
    <property type="match status" value="1"/>
</dbReference>
<protein>
    <recommendedName>
        <fullName evidence="4">NB-ARC domain-containing protein</fullName>
    </recommendedName>
</protein>
<dbReference type="SUPFAM" id="SSF53167">
    <property type="entry name" value="Purine and uridine phosphorylases"/>
    <property type="match status" value="1"/>
</dbReference>
<dbReference type="GO" id="GO:0003824">
    <property type="term" value="F:catalytic activity"/>
    <property type="evidence" value="ECO:0007669"/>
    <property type="project" value="InterPro"/>
</dbReference>
<reference evidence="2 3" key="1">
    <citation type="submission" date="2019-10" db="EMBL/GenBank/DDBJ databases">
        <authorList>
            <person name="Palmer J.M."/>
        </authorList>
    </citation>
    <scope>NUCLEOTIDE SEQUENCE [LARGE SCALE GENOMIC DNA]</scope>
    <source>
        <strain evidence="2 3">TWF718</strain>
    </source>
</reference>
<name>A0AAN8R7W0_9PEZI</name>
<dbReference type="GO" id="GO:0009116">
    <property type="term" value="P:nucleoside metabolic process"/>
    <property type="evidence" value="ECO:0007669"/>
    <property type="project" value="InterPro"/>
</dbReference>
<evidence type="ECO:0000313" key="2">
    <source>
        <dbReference type="EMBL" id="KAK6329983.1"/>
    </source>
</evidence>